<gene>
    <name evidence="1" type="ORF">B0T11DRAFT_119100</name>
</gene>
<organism evidence="1 2">
    <name type="scientific">Plectosphaerella cucumerina</name>
    <dbReference type="NCBI Taxonomy" id="40658"/>
    <lineage>
        <taxon>Eukaryota</taxon>
        <taxon>Fungi</taxon>
        <taxon>Dikarya</taxon>
        <taxon>Ascomycota</taxon>
        <taxon>Pezizomycotina</taxon>
        <taxon>Sordariomycetes</taxon>
        <taxon>Hypocreomycetidae</taxon>
        <taxon>Glomerellales</taxon>
        <taxon>Plectosphaerellaceae</taxon>
        <taxon>Plectosphaerella</taxon>
    </lineage>
</organism>
<proteinExistence type="predicted"/>
<sequence>MPVASIPLSTPGCKRTNRCGFVVPFRFSTRRPLLKTPCGPVLAGLFSPPGSAQTLELEARGQRLLARFSPTDGRNISRRFLGAPGTCRPTEIATRVRRTCQPCPKHGETRGRGHRARRGPRVKIANVRASPTSCCCCFCCFCCLILVFFEGRVSSGASVCEVRDAEGGPLKMTGQPCRRCRRSPLQHDMHPPLTYNSPHSTSTSFRDTRLVSANRLGYRACPPARPSPSCRLSSAGNSRAFARPLALCPLSRLWQPTMVAAKGCI</sequence>
<protein>
    <submittedName>
        <fullName evidence="1">Uncharacterized protein</fullName>
    </submittedName>
</protein>
<dbReference type="Proteomes" id="UP000813385">
    <property type="component" value="Unassembled WGS sequence"/>
</dbReference>
<dbReference type="EMBL" id="JAGPXD010000005">
    <property type="protein sequence ID" value="KAH7353606.1"/>
    <property type="molecule type" value="Genomic_DNA"/>
</dbReference>
<keyword evidence="2" id="KW-1185">Reference proteome</keyword>
<name>A0A8K0T7Q9_9PEZI</name>
<evidence type="ECO:0000313" key="2">
    <source>
        <dbReference type="Proteomes" id="UP000813385"/>
    </source>
</evidence>
<reference evidence="1" key="1">
    <citation type="journal article" date="2021" name="Nat. Commun.">
        <title>Genetic determinants of endophytism in the Arabidopsis root mycobiome.</title>
        <authorList>
            <person name="Mesny F."/>
            <person name="Miyauchi S."/>
            <person name="Thiergart T."/>
            <person name="Pickel B."/>
            <person name="Atanasova L."/>
            <person name="Karlsson M."/>
            <person name="Huettel B."/>
            <person name="Barry K.W."/>
            <person name="Haridas S."/>
            <person name="Chen C."/>
            <person name="Bauer D."/>
            <person name="Andreopoulos W."/>
            <person name="Pangilinan J."/>
            <person name="LaButti K."/>
            <person name="Riley R."/>
            <person name="Lipzen A."/>
            <person name="Clum A."/>
            <person name="Drula E."/>
            <person name="Henrissat B."/>
            <person name="Kohler A."/>
            <person name="Grigoriev I.V."/>
            <person name="Martin F.M."/>
            <person name="Hacquard S."/>
        </authorList>
    </citation>
    <scope>NUCLEOTIDE SEQUENCE</scope>
    <source>
        <strain evidence="1">MPI-CAGE-AT-0016</strain>
    </source>
</reference>
<dbReference type="AlphaFoldDB" id="A0A8K0T7Q9"/>
<evidence type="ECO:0000313" key="1">
    <source>
        <dbReference type="EMBL" id="KAH7353606.1"/>
    </source>
</evidence>
<comment type="caution">
    <text evidence="1">The sequence shown here is derived from an EMBL/GenBank/DDBJ whole genome shotgun (WGS) entry which is preliminary data.</text>
</comment>
<accession>A0A8K0T7Q9</accession>